<reference evidence="4 5" key="1">
    <citation type="journal article" date="2013" name="Genome Announc.">
        <title>Draft Genome Sequence for Caulobacter sp. Strain OR37, a Bacterium Tolerant to Heavy Metals.</title>
        <authorList>
            <person name="Utturkar S.M."/>
            <person name="Bollmann A."/>
            <person name="Brzoska R.M."/>
            <person name="Klingeman D.M."/>
            <person name="Epstein S.E."/>
            <person name="Palumbo A.V."/>
            <person name="Brown S.D."/>
        </authorList>
    </citation>
    <scope>NUCLEOTIDE SEQUENCE [LARGE SCALE GENOMIC DNA]</scope>
    <source>
        <strain evidence="4 5">OR37</strain>
    </source>
</reference>
<dbReference type="GO" id="GO:0030497">
    <property type="term" value="P:fatty acid elongation"/>
    <property type="evidence" value="ECO:0007669"/>
    <property type="project" value="TreeGrafter"/>
</dbReference>
<comment type="caution">
    <text evidence="4">The sequence shown here is derived from an EMBL/GenBank/DDBJ whole genome shotgun (WGS) entry which is preliminary data.</text>
</comment>
<comment type="similarity">
    <text evidence="1">Belongs to the short-chain dehydrogenases/reductases (SDR) family.</text>
</comment>
<accession>R0E9L9</accession>
<dbReference type="SUPFAM" id="SSF51735">
    <property type="entry name" value="NAD(P)-binding Rossmann-fold domains"/>
    <property type="match status" value="1"/>
</dbReference>
<dbReference type="PRINTS" id="PR00081">
    <property type="entry name" value="GDHRDH"/>
</dbReference>
<dbReference type="GO" id="GO:0047838">
    <property type="term" value="F:D-xylose 1-dehydrogenase (NAD+) activity"/>
    <property type="evidence" value="ECO:0007669"/>
    <property type="project" value="UniProtKB-EC"/>
</dbReference>
<dbReference type="PANTHER" id="PTHR42760:SF135">
    <property type="entry name" value="BLL7886 PROTEIN"/>
    <property type="match status" value="1"/>
</dbReference>
<dbReference type="InterPro" id="IPR020904">
    <property type="entry name" value="Sc_DH/Rdtase_CS"/>
</dbReference>
<name>R0E9L9_CAUVI</name>
<dbReference type="AlphaFoldDB" id="R0E9L9"/>
<dbReference type="STRING" id="1292034.OR37_01970"/>
<protein>
    <recommendedName>
        <fullName evidence="3">D-xylose 1-dehydrogenase</fullName>
        <ecNumber evidence="2">1.1.1.175</ecNumber>
    </recommendedName>
</protein>
<dbReference type="PANTHER" id="PTHR42760">
    <property type="entry name" value="SHORT-CHAIN DEHYDROGENASES/REDUCTASES FAMILY MEMBER"/>
    <property type="match status" value="1"/>
</dbReference>
<dbReference type="RefSeq" id="WP_004618772.1">
    <property type="nucleotide sequence ID" value="NZ_APMP01000009.1"/>
</dbReference>
<sequence length="227" mass="22922" precursor="true">MNAPVIVVTGAAGALGSVVAARLAAAGARVVGVDLAREGLSPALALALGGVDLGEPAQVRAAFAAVAERFGRLDGLVNIAGGFAWETIESGAVETWDRLYAMNVRSALLACQAATEALARDGGAIVNVGAAAAQRASLGMGAYAASKSGVARLTEALAAELLDRGVRVNAVAPSIIDTPLNRRDMPDADFERWVAPEALAEVVAFLLSPAARAMTGALLPVTGRTPL</sequence>
<dbReference type="Proteomes" id="UP000013063">
    <property type="component" value="Unassembled WGS sequence"/>
</dbReference>
<dbReference type="Pfam" id="PF13561">
    <property type="entry name" value="adh_short_C2"/>
    <property type="match status" value="1"/>
</dbReference>
<gene>
    <name evidence="4" type="ORF">OR37_01970</name>
</gene>
<evidence type="ECO:0000256" key="1">
    <source>
        <dbReference type="ARBA" id="ARBA00006484"/>
    </source>
</evidence>
<evidence type="ECO:0000313" key="5">
    <source>
        <dbReference type="Proteomes" id="UP000013063"/>
    </source>
</evidence>
<dbReference type="InterPro" id="IPR036291">
    <property type="entry name" value="NAD(P)-bd_dom_sf"/>
</dbReference>
<dbReference type="eggNOG" id="COG1028">
    <property type="taxonomic scope" value="Bacteria"/>
</dbReference>
<dbReference type="PRINTS" id="PR00080">
    <property type="entry name" value="SDRFAMILY"/>
</dbReference>
<dbReference type="EMBL" id="APMP01000009">
    <property type="protein sequence ID" value="ENZ82158.1"/>
    <property type="molecule type" value="Genomic_DNA"/>
</dbReference>
<dbReference type="PROSITE" id="PS00061">
    <property type="entry name" value="ADH_SHORT"/>
    <property type="match status" value="1"/>
</dbReference>
<evidence type="ECO:0000256" key="3">
    <source>
        <dbReference type="ARBA" id="ARBA00069939"/>
    </source>
</evidence>
<dbReference type="OrthoDB" id="9810908at2"/>
<dbReference type="Gene3D" id="3.40.50.720">
    <property type="entry name" value="NAD(P)-binding Rossmann-like Domain"/>
    <property type="match status" value="1"/>
</dbReference>
<organism evidence="4 5">
    <name type="scientific">Caulobacter vibrioides OR37</name>
    <dbReference type="NCBI Taxonomy" id="1292034"/>
    <lineage>
        <taxon>Bacteria</taxon>
        <taxon>Pseudomonadati</taxon>
        <taxon>Pseudomonadota</taxon>
        <taxon>Alphaproteobacteria</taxon>
        <taxon>Caulobacterales</taxon>
        <taxon>Caulobacteraceae</taxon>
        <taxon>Caulobacter</taxon>
    </lineage>
</organism>
<evidence type="ECO:0000313" key="4">
    <source>
        <dbReference type="EMBL" id="ENZ82158.1"/>
    </source>
</evidence>
<proteinExistence type="inferred from homology"/>
<keyword evidence="5" id="KW-1185">Reference proteome</keyword>
<dbReference type="PATRIC" id="fig|1292034.3.peg.1957"/>
<dbReference type="InterPro" id="IPR002347">
    <property type="entry name" value="SDR_fam"/>
</dbReference>
<dbReference type="EC" id="1.1.1.175" evidence="2"/>
<evidence type="ECO:0000256" key="2">
    <source>
        <dbReference type="ARBA" id="ARBA00066641"/>
    </source>
</evidence>
<dbReference type="FunFam" id="3.40.50.720:FF:000084">
    <property type="entry name" value="Short-chain dehydrogenase reductase"/>
    <property type="match status" value="1"/>
</dbReference>